<dbReference type="Pfam" id="PF00107">
    <property type="entry name" value="ADH_zinc_N"/>
    <property type="match status" value="1"/>
</dbReference>
<protein>
    <submittedName>
        <fullName evidence="2">Dehydrogenase</fullName>
    </submittedName>
</protein>
<dbReference type="SMART" id="SM00829">
    <property type="entry name" value="PKS_ER"/>
    <property type="match status" value="1"/>
</dbReference>
<accession>A0AAD4QR72</accession>
<evidence type="ECO:0000259" key="1">
    <source>
        <dbReference type="SMART" id="SM00829"/>
    </source>
</evidence>
<dbReference type="CDD" id="cd08249">
    <property type="entry name" value="enoyl_reductase_like"/>
    <property type="match status" value="1"/>
</dbReference>
<gene>
    <name evidence="2" type="ORF">B0F90DRAFT_1872809</name>
</gene>
<dbReference type="InterPro" id="IPR036291">
    <property type="entry name" value="NAD(P)-bd_dom_sf"/>
</dbReference>
<dbReference type="Pfam" id="PF08240">
    <property type="entry name" value="ADH_N"/>
    <property type="match status" value="1"/>
</dbReference>
<name>A0AAD4QR72_9AGAM</name>
<dbReference type="Gene3D" id="3.90.180.10">
    <property type="entry name" value="Medium-chain alcohol dehydrogenases, catalytic domain"/>
    <property type="match status" value="1"/>
</dbReference>
<dbReference type="GO" id="GO:0016651">
    <property type="term" value="F:oxidoreductase activity, acting on NAD(P)H"/>
    <property type="evidence" value="ECO:0007669"/>
    <property type="project" value="InterPro"/>
</dbReference>
<feature type="domain" description="Enoyl reductase (ER)" evidence="1">
    <location>
        <begin position="15"/>
        <end position="333"/>
    </location>
</feature>
<dbReference type="AlphaFoldDB" id="A0AAD4QR72"/>
<dbReference type="PANTHER" id="PTHR45348:SF2">
    <property type="entry name" value="ZINC-TYPE ALCOHOL DEHYDROGENASE-LIKE PROTEIN C2E1P3.01"/>
    <property type="match status" value="1"/>
</dbReference>
<proteinExistence type="predicted"/>
<sequence>MAPTLQKAVVIQRDGSVALREITVPKAGPNEILVKVIAAGQNPTDWKTARYGKRAGTVSGCDFSGIGLRSVGGRVAGLVQGGSSHYGAFSEYLITDADFVVHIPDTWSSEDAAQLGVAPLTALRVLYEILKLPEPLRTPAAQPQIQIQLQIPILISGGATSVGQYAIQFAKFSGLYVIATASQRNFGLVHSLGADLVVDYGDPVAAVKQIRVAAPNLEHAVDCVGEGTSPKIVIASFNGKGTLAQLTLSPYNPVPVEGVKIISSVIFEWIGKDYDFPVPFTASPKLKENGRKWVRVLSELLLKTNLRPNPVMIQPHGLASVEEGFQYMSEGKVSAQKITYRIADTPSE</sequence>
<evidence type="ECO:0000313" key="3">
    <source>
        <dbReference type="Proteomes" id="UP001203297"/>
    </source>
</evidence>
<evidence type="ECO:0000313" key="2">
    <source>
        <dbReference type="EMBL" id="KAI0305806.1"/>
    </source>
</evidence>
<reference evidence="2" key="1">
    <citation type="journal article" date="2022" name="New Phytol.">
        <title>Evolutionary transition to the ectomycorrhizal habit in the genomes of a hyperdiverse lineage of mushroom-forming fungi.</title>
        <authorList>
            <person name="Looney B."/>
            <person name="Miyauchi S."/>
            <person name="Morin E."/>
            <person name="Drula E."/>
            <person name="Courty P.E."/>
            <person name="Kohler A."/>
            <person name="Kuo A."/>
            <person name="LaButti K."/>
            <person name="Pangilinan J."/>
            <person name="Lipzen A."/>
            <person name="Riley R."/>
            <person name="Andreopoulos W."/>
            <person name="He G."/>
            <person name="Johnson J."/>
            <person name="Nolan M."/>
            <person name="Tritt A."/>
            <person name="Barry K.W."/>
            <person name="Grigoriev I.V."/>
            <person name="Nagy L.G."/>
            <person name="Hibbett D."/>
            <person name="Henrissat B."/>
            <person name="Matheny P.B."/>
            <person name="Labbe J."/>
            <person name="Martin F.M."/>
        </authorList>
    </citation>
    <scope>NUCLEOTIDE SEQUENCE</scope>
    <source>
        <strain evidence="2">BPL690</strain>
    </source>
</reference>
<dbReference type="EMBL" id="WTXG01000004">
    <property type="protein sequence ID" value="KAI0305806.1"/>
    <property type="molecule type" value="Genomic_DNA"/>
</dbReference>
<dbReference type="PANTHER" id="PTHR45348">
    <property type="entry name" value="HYPOTHETICAL OXIDOREDUCTASE (EUROFUNG)"/>
    <property type="match status" value="1"/>
</dbReference>
<dbReference type="SUPFAM" id="SSF50129">
    <property type="entry name" value="GroES-like"/>
    <property type="match status" value="1"/>
</dbReference>
<dbReference type="InterPro" id="IPR013149">
    <property type="entry name" value="ADH-like_C"/>
</dbReference>
<comment type="caution">
    <text evidence="2">The sequence shown here is derived from an EMBL/GenBank/DDBJ whole genome shotgun (WGS) entry which is preliminary data.</text>
</comment>
<dbReference type="SUPFAM" id="SSF51735">
    <property type="entry name" value="NAD(P)-binding Rossmann-fold domains"/>
    <property type="match status" value="1"/>
</dbReference>
<keyword evidence="3" id="KW-1185">Reference proteome</keyword>
<dbReference type="InterPro" id="IPR013154">
    <property type="entry name" value="ADH-like_N"/>
</dbReference>
<organism evidence="2 3">
    <name type="scientific">Multifurca ochricompacta</name>
    <dbReference type="NCBI Taxonomy" id="376703"/>
    <lineage>
        <taxon>Eukaryota</taxon>
        <taxon>Fungi</taxon>
        <taxon>Dikarya</taxon>
        <taxon>Basidiomycota</taxon>
        <taxon>Agaricomycotina</taxon>
        <taxon>Agaricomycetes</taxon>
        <taxon>Russulales</taxon>
        <taxon>Russulaceae</taxon>
        <taxon>Multifurca</taxon>
    </lineage>
</organism>
<dbReference type="Proteomes" id="UP001203297">
    <property type="component" value="Unassembled WGS sequence"/>
</dbReference>
<dbReference type="Gene3D" id="3.40.50.720">
    <property type="entry name" value="NAD(P)-binding Rossmann-like Domain"/>
    <property type="match status" value="1"/>
</dbReference>
<dbReference type="InterPro" id="IPR020843">
    <property type="entry name" value="ER"/>
</dbReference>
<dbReference type="InterPro" id="IPR047122">
    <property type="entry name" value="Trans-enoyl_RdTase-like"/>
</dbReference>
<dbReference type="InterPro" id="IPR011032">
    <property type="entry name" value="GroES-like_sf"/>
</dbReference>